<name>A0AAD8A6K7_DIPPU</name>
<dbReference type="EMBL" id="JASPKZ010003813">
    <property type="protein sequence ID" value="KAJ9592712.1"/>
    <property type="molecule type" value="Genomic_DNA"/>
</dbReference>
<dbReference type="Proteomes" id="UP001233999">
    <property type="component" value="Unassembled WGS sequence"/>
</dbReference>
<evidence type="ECO:0008006" key="4">
    <source>
        <dbReference type="Google" id="ProtNLM"/>
    </source>
</evidence>
<feature type="signal peptide" evidence="1">
    <location>
        <begin position="1"/>
        <end position="20"/>
    </location>
</feature>
<keyword evidence="1" id="KW-0732">Signal</keyword>
<evidence type="ECO:0000313" key="3">
    <source>
        <dbReference type="Proteomes" id="UP001233999"/>
    </source>
</evidence>
<dbReference type="AlphaFoldDB" id="A0AAD8A6K7"/>
<sequence>MVCVMLKLFAGFVLLGRNRAEQEIRRVSARLCHFPYLNRNFGSLIDESGSCKAEVDSSGEALKSKQSFTPLPHSRRLQCYVKLTSCGLTIISICYCPCSNCNLNNCLPAGSSSRGYVDGDHK</sequence>
<gene>
    <name evidence="2" type="ORF">L9F63_015629</name>
</gene>
<evidence type="ECO:0000256" key="1">
    <source>
        <dbReference type="SAM" id="SignalP"/>
    </source>
</evidence>
<reference evidence="2" key="2">
    <citation type="submission" date="2023-05" db="EMBL/GenBank/DDBJ databases">
        <authorList>
            <person name="Fouks B."/>
        </authorList>
    </citation>
    <scope>NUCLEOTIDE SEQUENCE</scope>
    <source>
        <strain evidence="2">Stay&amp;Tobe</strain>
        <tissue evidence="2">Testes</tissue>
    </source>
</reference>
<keyword evidence="3" id="KW-1185">Reference proteome</keyword>
<evidence type="ECO:0000313" key="2">
    <source>
        <dbReference type="EMBL" id="KAJ9592712.1"/>
    </source>
</evidence>
<reference evidence="2" key="1">
    <citation type="journal article" date="2023" name="IScience">
        <title>Live-bearing cockroach genome reveals convergent evolutionary mechanisms linked to viviparity in insects and beyond.</title>
        <authorList>
            <person name="Fouks B."/>
            <person name="Harrison M.C."/>
            <person name="Mikhailova A.A."/>
            <person name="Marchal E."/>
            <person name="English S."/>
            <person name="Carruthers M."/>
            <person name="Jennings E.C."/>
            <person name="Chiamaka E.L."/>
            <person name="Frigard R.A."/>
            <person name="Pippel M."/>
            <person name="Attardo G.M."/>
            <person name="Benoit J.B."/>
            <person name="Bornberg-Bauer E."/>
            <person name="Tobe S.S."/>
        </authorList>
    </citation>
    <scope>NUCLEOTIDE SEQUENCE</scope>
    <source>
        <strain evidence="2">Stay&amp;Tobe</strain>
    </source>
</reference>
<accession>A0AAD8A6K7</accession>
<protein>
    <recommendedName>
        <fullName evidence="4">Secreted protein</fullName>
    </recommendedName>
</protein>
<proteinExistence type="predicted"/>
<feature type="non-terminal residue" evidence="2">
    <location>
        <position position="1"/>
    </location>
</feature>
<feature type="chain" id="PRO_5042186013" description="Secreted protein" evidence="1">
    <location>
        <begin position="21"/>
        <end position="122"/>
    </location>
</feature>
<organism evidence="2 3">
    <name type="scientific">Diploptera punctata</name>
    <name type="common">Pacific beetle cockroach</name>
    <dbReference type="NCBI Taxonomy" id="6984"/>
    <lineage>
        <taxon>Eukaryota</taxon>
        <taxon>Metazoa</taxon>
        <taxon>Ecdysozoa</taxon>
        <taxon>Arthropoda</taxon>
        <taxon>Hexapoda</taxon>
        <taxon>Insecta</taxon>
        <taxon>Pterygota</taxon>
        <taxon>Neoptera</taxon>
        <taxon>Polyneoptera</taxon>
        <taxon>Dictyoptera</taxon>
        <taxon>Blattodea</taxon>
        <taxon>Blaberoidea</taxon>
        <taxon>Blaberidae</taxon>
        <taxon>Diplopterinae</taxon>
        <taxon>Diploptera</taxon>
    </lineage>
</organism>
<comment type="caution">
    <text evidence="2">The sequence shown here is derived from an EMBL/GenBank/DDBJ whole genome shotgun (WGS) entry which is preliminary data.</text>
</comment>